<evidence type="ECO:0000256" key="10">
    <source>
        <dbReference type="SAM" id="Phobius"/>
    </source>
</evidence>
<evidence type="ECO:0000256" key="5">
    <source>
        <dbReference type="ARBA" id="ARBA00023125"/>
    </source>
</evidence>
<dbReference type="InterPro" id="IPR013087">
    <property type="entry name" value="Znf_C2H2_type"/>
</dbReference>
<dbReference type="PROSITE" id="PS00463">
    <property type="entry name" value="ZN2_CY6_FUNGAL_1"/>
    <property type="match status" value="1"/>
</dbReference>
<evidence type="ECO:0000313" key="14">
    <source>
        <dbReference type="Proteomes" id="UP000034947"/>
    </source>
</evidence>
<dbReference type="Gene3D" id="3.30.160.60">
    <property type="entry name" value="Classic Zinc Finger"/>
    <property type="match status" value="2"/>
</dbReference>
<dbReference type="Gene3D" id="4.10.240.10">
    <property type="entry name" value="Zn(2)-C6 fungal-type DNA-binding domain"/>
    <property type="match status" value="1"/>
</dbReference>
<feature type="domain" description="Zn(2)-C6 fungal-type" evidence="11">
    <location>
        <begin position="97"/>
        <end position="126"/>
    </location>
</feature>
<dbReference type="Pfam" id="PF04082">
    <property type="entry name" value="Fungal_trans"/>
    <property type="match status" value="1"/>
</dbReference>
<dbReference type="PANTHER" id="PTHR47660:SF2">
    <property type="entry name" value="TRANSCRIPTION FACTOR WITH C2H2 AND ZN(2)-CYS(6) DNA BINDING DOMAIN (EUROFUNG)"/>
    <property type="match status" value="1"/>
</dbReference>
<keyword evidence="7" id="KW-0539">Nucleus</keyword>
<evidence type="ECO:0008006" key="15">
    <source>
        <dbReference type="Google" id="ProtNLM"/>
    </source>
</evidence>
<evidence type="ECO:0000256" key="4">
    <source>
        <dbReference type="ARBA" id="ARBA00023015"/>
    </source>
</evidence>
<dbReference type="InterPro" id="IPR036864">
    <property type="entry name" value="Zn2-C6_fun-type_DNA-bd_sf"/>
</dbReference>
<dbReference type="AlphaFoldDB" id="A0A0F8VND7"/>
<keyword evidence="5" id="KW-0238">DNA-binding</keyword>
<dbReference type="Pfam" id="PF00172">
    <property type="entry name" value="Zn_clus"/>
    <property type="match status" value="1"/>
</dbReference>
<feature type="region of interest" description="Disordered" evidence="9">
    <location>
        <begin position="145"/>
        <end position="190"/>
    </location>
</feature>
<keyword evidence="6" id="KW-0804">Transcription</keyword>
<feature type="domain" description="C2H2-type" evidence="12">
    <location>
        <begin position="48"/>
        <end position="75"/>
    </location>
</feature>
<dbReference type="InterPro" id="IPR001138">
    <property type="entry name" value="Zn2Cys6_DnaBD"/>
</dbReference>
<protein>
    <recommendedName>
        <fullName evidence="15">C2H2 type zinc finger domain protein</fullName>
    </recommendedName>
</protein>
<dbReference type="FunFam" id="3.30.160.60:FF:002343">
    <property type="entry name" value="Zinc finger protein 33A"/>
    <property type="match status" value="1"/>
</dbReference>
<comment type="caution">
    <text evidence="13">The sequence shown here is derived from an EMBL/GenBank/DDBJ whole genome shotgun (WGS) entry which is preliminary data.</text>
</comment>
<keyword evidence="10" id="KW-0812">Transmembrane</keyword>
<evidence type="ECO:0000256" key="1">
    <source>
        <dbReference type="ARBA" id="ARBA00022723"/>
    </source>
</evidence>
<dbReference type="GO" id="GO:0006351">
    <property type="term" value="P:DNA-templated transcription"/>
    <property type="evidence" value="ECO:0007669"/>
    <property type="project" value="InterPro"/>
</dbReference>
<keyword evidence="10" id="KW-0472">Membrane</keyword>
<evidence type="ECO:0000313" key="13">
    <source>
        <dbReference type="EMBL" id="KKK24656.1"/>
    </source>
</evidence>
<organism evidence="13 14">
    <name type="scientific">Aspergillus ochraceoroseus</name>
    <dbReference type="NCBI Taxonomy" id="138278"/>
    <lineage>
        <taxon>Eukaryota</taxon>
        <taxon>Fungi</taxon>
        <taxon>Dikarya</taxon>
        <taxon>Ascomycota</taxon>
        <taxon>Pezizomycotina</taxon>
        <taxon>Eurotiomycetes</taxon>
        <taxon>Eurotiomycetidae</taxon>
        <taxon>Eurotiales</taxon>
        <taxon>Aspergillaceae</taxon>
        <taxon>Aspergillus</taxon>
        <taxon>Aspergillus subgen. Nidulantes</taxon>
    </lineage>
</organism>
<dbReference type="CDD" id="cd00067">
    <property type="entry name" value="GAL4"/>
    <property type="match status" value="1"/>
</dbReference>
<evidence type="ECO:0000256" key="6">
    <source>
        <dbReference type="ARBA" id="ARBA00023163"/>
    </source>
</evidence>
<dbReference type="SUPFAM" id="SSF57667">
    <property type="entry name" value="beta-beta-alpha zinc fingers"/>
    <property type="match status" value="1"/>
</dbReference>
<dbReference type="OrthoDB" id="40579at2759"/>
<dbReference type="PROSITE" id="PS50157">
    <property type="entry name" value="ZINC_FINGER_C2H2_2"/>
    <property type="match status" value="2"/>
</dbReference>
<dbReference type="InterPro" id="IPR036236">
    <property type="entry name" value="Znf_C2H2_sf"/>
</dbReference>
<dbReference type="VEuPathDB" id="FungiDB:P175DRAFT_0504653"/>
<dbReference type="SUPFAM" id="SSF57701">
    <property type="entry name" value="Zn2/Cys6 DNA-binding domain"/>
    <property type="match status" value="1"/>
</dbReference>
<evidence type="ECO:0000256" key="3">
    <source>
        <dbReference type="ARBA" id="ARBA00022833"/>
    </source>
</evidence>
<dbReference type="PROSITE" id="PS00028">
    <property type="entry name" value="ZINC_FINGER_C2H2_1"/>
    <property type="match status" value="2"/>
</dbReference>
<keyword evidence="2 8" id="KW-0863">Zinc-finger</keyword>
<keyword evidence="4" id="KW-0805">Transcription regulation</keyword>
<dbReference type="SMART" id="SM00066">
    <property type="entry name" value="GAL4"/>
    <property type="match status" value="1"/>
</dbReference>
<accession>A0A0F8VND7</accession>
<name>A0A0F8VND7_9EURO</name>
<dbReference type="GO" id="GO:0000981">
    <property type="term" value="F:DNA-binding transcription factor activity, RNA polymerase II-specific"/>
    <property type="evidence" value="ECO:0007669"/>
    <property type="project" value="InterPro"/>
</dbReference>
<dbReference type="InterPro" id="IPR007219">
    <property type="entry name" value="XnlR_reg_dom"/>
</dbReference>
<dbReference type="Pfam" id="PF00096">
    <property type="entry name" value="zf-C2H2"/>
    <property type="match status" value="1"/>
</dbReference>
<dbReference type="PROSITE" id="PS50048">
    <property type="entry name" value="ZN2_CY6_FUNGAL_2"/>
    <property type="match status" value="1"/>
</dbReference>
<dbReference type="Proteomes" id="UP000034947">
    <property type="component" value="Unassembled WGS sequence"/>
</dbReference>
<evidence type="ECO:0000259" key="12">
    <source>
        <dbReference type="PROSITE" id="PS50157"/>
    </source>
</evidence>
<dbReference type="GO" id="GO:0003677">
    <property type="term" value="F:DNA binding"/>
    <property type="evidence" value="ECO:0007669"/>
    <property type="project" value="UniProtKB-KW"/>
</dbReference>
<feature type="transmembrane region" description="Helical" evidence="10">
    <location>
        <begin position="784"/>
        <end position="802"/>
    </location>
</feature>
<evidence type="ECO:0000256" key="9">
    <source>
        <dbReference type="SAM" id="MobiDB-lite"/>
    </source>
</evidence>
<feature type="domain" description="C2H2-type" evidence="12">
    <location>
        <begin position="18"/>
        <end position="47"/>
    </location>
</feature>
<sequence>MSDDSQLQSTSKSRQGYFKCGFGACRKSYNRADHLIRHVRSHTREKPYVCQVCNKGFSRPDLLKRHAAGHSNSHSHAPDPSRKRPASFAKNGRVSQACKACATSKLKCDEEKPCRRCRSRKLHCDWHDGISNEAPGSAEQQALNDVQDDDDHDHDHDHDLTSQIDSPPPQNAISSPIHRGLENITDPGSSRHIVTPDVSLENYLPLQPNSAPEDIIMSVAYEDNTVSPLMDHDSGIFSVDGTFFPEFIPDSLVMPLSRPGELDPAAFPPTDYMHGLFDHSLSCDFDLTEIDVGLIDRYNAQGTTTVSAMTQVPDEPNDRFDTDSGGIALGAEAYQRSSLSAWKPAHEDHAFANQGDLSVPKSIDSPETTVRADRQVLCDRLSPGSRDLILGMVLQTSQRANLGRMMKSFPSTELLDSLIQDFFAFQSQQVDTWIHGPTFRPNEQNADMLSVIAAAAAVRSTVPTIRKLGYALQEVARLQMSVKYENDNTTIRDLRASQTFALVIDIGIWSGNRRRTEIAESFQQPLLTMLRRGLRFRRSIYLPIIPLLEDTPEILERKWRDWAEQESFKRLAHHLFLHDAQSALMLNVNPLISYSDLELPFPMIRPLWEARSATEWRDIYLATATPGADRLPSLVDTLRDMSQWQGRIDYQLSGFVILHAMAALISEYHRLKMISQGNSKHWSALVISSRQQELSQVLQHFRMICCEWANMPGPEISLVYEVISMFLFMSLEELQLFAGKEDKKEARRVYNSALEWINSADSRRAVWHAGQVIRAAKAMPPGSLTGFLAVGVYYASLAFWSYSVVSKAQNTKVAARNPDPDPRLRDDRWPMVFLDGEETTDVQKFISFGRGCPALHGLQGPAVVAADPGLIMDVTRGLLRADASPDALPPLVQGLCQLMKDLGTAARSSSVPLP</sequence>
<dbReference type="PANTHER" id="PTHR47660">
    <property type="entry name" value="TRANSCRIPTION FACTOR WITH C2H2 AND ZN(2)-CYS(6) DNA BINDING DOMAIN (EUROFUNG)-RELATED-RELATED"/>
    <property type="match status" value="1"/>
</dbReference>
<keyword evidence="14" id="KW-1185">Reference proteome</keyword>
<evidence type="ECO:0000256" key="7">
    <source>
        <dbReference type="ARBA" id="ARBA00023242"/>
    </source>
</evidence>
<keyword evidence="1" id="KW-0479">Metal-binding</keyword>
<dbReference type="GO" id="GO:0008270">
    <property type="term" value="F:zinc ion binding"/>
    <property type="evidence" value="ECO:0007669"/>
    <property type="project" value="UniProtKB-KW"/>
</dbReference>
<dbReference type="EMBL" id="JYKN01000377">
    <property type="protein sequence ID" value="KKK24656.1"/>
    <property type="molecule type" value="Genomic_DNA"/>
</dbReference>
<feature type="region of interest" description="Disordered" evidence="9">
    <location>
        <begin position="67"/>
        <end position="91"/>
    </location>
</feature>
<keyword evidence="10" id="KW-1133">Transmembrane helix</keyword>
<reference evidence="13 14" key="1">
    <citation type="submission" date="2015-02" db="EMBL/GenBank/DDBJ databases">
        <title>Draft Genome Sequences of Two Closely-Related Aflatoxigenic Aspergillus Species Obtained from the Cote d'Ivoire.</title>
        <authorList>
            <person name="Moore G.G."/>
            <person name="Beltz S.B."/>
            <person name="Mack B.M."/>
        </authorList>
    </citation>
    <scope>NUCLEOTIDE SEQUENCE [LARGE SCALE GENOMIC DNA]</scope>
    <source>
        <strain evidence="13 14">SRRC1432</strain>
    </source>
</reference>
<evidence type="ECO:0000256" key="2">
    <source>
        <dbReference type="ARBA" id="ARBA00022771"/>
    </source>
</evidence>
<proteinExistence type="predicted"/>
<dbReference type="SMART" id="SM00355">
    <property type="entry name" value="ZnF_C2H2"/>
    <property type="match status" value="2"/>
</dbReference>
<gene>
    <name evidence="13" type="ORF">AOCH_003699</name>
</gene>
<evidence type="ECO:0000256" key="8">
    <source>
        <dbReference type="PROSITE-ProRule" id="PRU00042"/>
    </source>
</evidence>
<evidence type="ECO:0000259" key="11">
    <source>
        <dbReference type="PROSITE" id="PS50048"/>
    </source>
</evidence>
<keyword evidence="3" id="KW-0862">Zinc</keyword>